<comment type="caution">
    <text evidence="3">The sequence shown here is derived from an EMBL/GenBank/DDBJ whole genome shotgun (WGS) entry which is preliminary data.</text>
</comment>
<dbReference type="Pfam" id="PF01755">
    <property type="entry name" value="Glyco_transf_25"/>
    <property type="match status" value="1"/>
</dbReference>
<keyword evidence="3" id="KW-0328">Glycosyltransferase</keyword>
<feature type="region of interest" description="Disordered" evidence="1">
    <location>
        <begin position="171"/>
        <end position="209"/>
    </location>
</feature>
<name>A0A7J8CQ99_MOLMO</name>
<dbReference type="GO" id="GO:0005581">
    <property type="term" value="C:collagen trimer"/>
    <property type="evidence" value="ECO:0007669"/>
    <property type="project" value="UniProtKB-KW"/>
</dbReference>
<protein>
    <submittedName>
        <fullName evidence="3">Collagen beta(1-O)galactosyltransferase 2</fullName>
    </submittedName>
</protein>
<dbReference type="AlphaFoldDB" id="A0A7J8CQ99"/>
<keyword evidence="4" id="KW-1185">Reference proteome</keyword>
<feature type="compositionally biased region" description="Polar residues" evidence="1">
    <location>
        <begin position="190"/>
        <end position="200"/>
    </location>
</feature>
<dbReference type="EMBL" id="JACASF010000020">
    <property type="protein sequence ID" value="KAF6413005.1"/>
    <property type="molecule type" value="Genomic_DNA"/>
</dbReference>
<evidence type="ECO:0000313" key="3">
    <source>
        <dbReference type="EMBL" id="KAF6413005.1"/>
    </source>
</evidence>
<organism evidence="3 4">
    <name type="scientific">Molossus molossus</name>
    <name type="common">Pallas' mastiff bat</name>
    <name type="synonym">Vespertilio molossus</name>
    <dbReference type="NCBI Taxonomy" id="27622"/>
    <lineage>
        <taxon>Eukaryota</taxon>
        <taxon>Metazoa</taxon>
        <taxon>Chordata</taxon>
        <taxon>Craniata</taxon>
        <taxon>Vertebrata</taxon>
        <taxon>Euteleostomi</taxon>
        <taxon>Mammalia</taxon>
        <taxon>Eutheria</taxon>
        <taxon>Laurasiatheria</taxon>
        <taxon>Chiroptera</taxon>
        <taxon>Yangochiroptera</taxon>
        <taxon>Molossidae</taxon>
        <taxon>Molossus</taxon>
    </lineage>
</organism>
<dbReference type="CDD" id="cd06532">
    <property type="entry name" value="Glyco_transf_25"/>
    <property type="match status" value="1"/>
</dbReference>
<dbReference type="InterPro" id="IPR002654">
    <property type="entry name" value="Glyco_trans_25"/>
</dbReference>
<dbReference type="InterPro" id="IPR050757">
    <property type="entry name" value="Collagen_mod_GT25"/>
</dbReference>
<accession>A0A7J8CQ99</accession>
<gene>
    <name evidence="3" type="ORF">HJG59_003183</name>
</gene>
<evidence type="ECO:0000256" key="1">
    <source>
        <dbReference type="SAM" id="MobiDB-lite"/>
    </source>
</evidence>
<dbReference type="Proteomes" id="UP000550707">
    <property type="component" value="Unassembled WGS sequence"/>
</dbReference>
<dbReference type="PANTHER" id="PTHR10730">
    <property type="entry name" value="PROCOLLAGEN-LYSINE,2-OXOGLUTARATE 5-DIOXYGENASE/GLYCOSYLTRANSFERASE 25 FAMILY MEMBER"/>
    <property type="match status" value="1"/>
</dbReference>
<reference evidence="3 4" key="1">
    <citation type="journal article" date="2020" name="Nature">
        <title>Six reference-quality genomes reveal evolution of bat adaptations.</title>
        <authorList>
            <person name="Jebb D."/>
            <person name="Huang Z."/>
            <person name="Pippel M."/>
            <person name="Hughes G.M."/>
            <person name="Lavrichenko K."/>
            <person name="Devanna P."/>
            <person name="Winkler S."/>
            <person name="Jermiin L.S."/>
            <person name="Skirmuntt E.C."/>
            <person name="Katzourakis A."/>
            <person name="Burkitt-Gray L."/>
            <person name="Ray D.A."/>
            <person name="Sullivan K.A.M."/>
            <person name="Roscito J.G."/>
            <person name="Kirilenko B.M."/>
            <person name="Davalos L.M."/>
            <person name="Corthals A.P."/>
            <person name="Power M.L."/>
            <person name="Jones G."/>
            <person name="Ransome R.D."/>
            <person name="Dechmann D.K.N."/>
            <person name="Locatelli A.G."/>
            <person name="Puechmaille S.J."/>
            <person name="Fedrigo O."/>
            <person name="Jarvis E.D."/>
            <person name="Hiller M."/>
            <person name="Vernes S.C."/>
            <person name="Myers E.W."/>
            <person name="Teeling E.C."/>
        </authorList>
    </citation>
    <scope>NUCLEOTIDE SEQUENCE [LARGE SCALE GENOMIC DNA]</scope>
    <source>
        <strain evidence="3">MMolMol1</strain>
        <tissue evidence="3">Muscle</tissue>
    </source>
</reference>
<dbReference type="GO" id="GO:0050211">
    <property type="term" value="F:procollagen galactosyltransferase activity"/>
    <property type="evidence" value="ECO:0007669"/>
    <property type="project" value="TreeGrafter"/>
</dbReference>
<proteinExistence type="predicted"/>
<keyword evidence="3" id="KW-0176">Collagen</keyword>
<dbReference type="PANTHER" id="PTHR10730:SF8">
    <property type="entry name" value="PROCOLLAGEN GALACTOSYLTRANSFERASE 2"/>
    <property type="match status" value="1"/>
</dbReference>
<sequence length="209" mass="23901">MEPSQFVSLVPKYPDKMGFDEIFMINLKRRKDRRDRMLRTLYEQEIEVKIVEAVDGKALNTSQLKALHIEMLPGYRDPYSSRPLTRGEIGCFLSHHSVWKEVIDRELEKTLVIEDDVRFEHQFKKKLIKLMDDIDQAQLDWELMPAFLSKAVSSASQGYPDLTFLPPLKTSDSAVRGSASSRGSCPLDSPSGSLTGSWDPSWSLPDRRP</sequence>
<evidence type="ECO:0000313" key="4">
    <source>
        <dbReference type="Proteomes" id="UP000550707"/>
    </source>
</evidence>
<feature type="domain" description="Glycosyl transferase family 25" evidence="2">
    <location>
        <begin position="20"/>
        <end position="139"/>
    </location>
</feature>
<keyword evidence="3" id="KW-0808">Transferase</keyword>
<evidence type="ECO:0000259" key="2">
    <source>
        <dbReference type="Pfam" id="PF01755"/>
    </source>
</evidence>
<feature type="compositionally biased region" description="Low complexity" evidence="1">
    <location>
        <begin position="171"/>
        <end position="184"/>
    </location>
</feature>